<sequence>MNNRASSRHPVPPERIILFDAVCKLCNGWANFLITHDHGRVYRLCSVQSTAGEQLLQQFGYPTDQVTTMLVIEQGRCFEKSEAFFRVMRGLGWPWRVLVILRLVPRPVRDWLYDRIALNRYRLFGRYDYCRLPSTDHAERFLDNH</sequence>
<dbReference type="InterPro" id="IPR052927">
    <property type="entry name" value="DCC_oxidoreductase"/>
</dbReference>
<dbReference type="Pfam" id="PF04134">
    <property type="entry name" value="DCC1-like"/>
    <property type="match status" value="1"/>
</dbReference>
<organism evidence="1 2">
    <name type="scientific">Halopseudomonas sabulinigri</name>
    <dbReference type="NCBI Taxonomy" id="472181"/>
    <lineage>
        <taxon>Bacteria</taxon>
        <taxon>Pseudomonadati</taxon>
        <taxon>Pseudomonadota</taxon>
        <taxon>Gammaproteobacteria</taxon>
        <taxon>Pseudomonadales</taxon>
        <taxon>Pseudomonadaceae</taxon>
        <taxon>Halopseudomonas</taxon>
    </lineage>
</organism>
<dbReference type="Proteomes" id="UP001486808">
    <property type="component" value="Unassembled WGS sequence"/>
</dbReference>
<dbReference type="RefSeq" id="WP_353389160.1">
    <property type="nucleotide sequence ID" value="NZ_BAABWD010000003.1"/>
</dbReference>
<keyword evidence="2" id="KW-1185">Reference proteome</keyword>
<name>A0ABP9ZSG8_9GAMM</name>
<gene>
    <name evidence="1" type="ORF">NBRC116187_27420</name>
</gene>
<dbReference type="PANTHER" id="PTHR33639:SF2">
    <property type="entry name" value="DUF393 DOMAIN-CONTAINING PROTEIN"/>
    <property type="match status" value="1"/>
</dbReference>
<accession>A0ABP9ZSG8</accession>
<evidence type="ECO:0000313" key="2">
    <source>
        <dbReference type="Proteomes" id="UP001486808"/>
    </source>
</evidence>
<dbReference type="EMBL" id="BAABWD010000003">
    <property type="protein sequence ID" value="GAA6132382.1"/>
    <property type="molecule type" value="Genomic_DNA"/>
</dbReference>
<dbReference type="InterPro" id="IPR007263">
    <property type="entry name" value="DCC1-like"/>
</dbReference>
<protein>
    <submittedName>
        <fullName evidence="1">Thiol-disulfide oxidoreductase DCC family protein</fullName>
    </submittedName>
</protein>
<evidence type="ECO:0000313" key="1">
    <source>
        <dbReference type="EMBL" id="GAA6132382.1"/>
    </source>
</evidence>
<reference evidence="1 2" key="1">
    <citation type="submission" date="2024-04" db="EMBL/GenBank/DDBJ databases">
        <title>Draft genome sequence of Halopseudomonas sabulinigri NBRC 116187.</title>
        <authorList>
            <person name="Miyakawa T."/>
            <person name="Kusuya Y."/>
            <person name="Miura T."/>
        </authorList>
    </citation>
    <scope>NUCLEOTIDE SEQUENCE [LARGE SCALE GENOMIC DNA]</scope>
    <source>
        <strain evidence="1 2">4NH20-0042</strain>
    </source>
</reference>
<proteinExistence type="predicted"/>
<comment type="caution">
    <text evidence="1">The sequence shown here is derived from an EMBL/GenBank/DDBJ whole genome shotgun (WGS) entry which is preliminary data.</text>
</comment>
<dbReference type="PANTHER" id="PTHR33639">
    <property type="entry name" value="THIOL-DISULFIDE OXIDOREDUCTASE DCC"/>
    <property type="match status" value="1"/>
</dbReference>